<keyword evidence="2" id="KW-1185">Reference proteome</keyword>
<name>A0A3S5B5S3_9PLAT</name>
<accession>A0A3S5B5S3</accession>
<reference evidence="1" key="1">
    <citation type="submission" date="2018-11" db="EMBL/GenBank/DDBJ databases">
        <authorList>
            <consortium name="Pathogen Informatics"/>
        </authorList>
    </citation>
    <scope>NUCLEOTIDE SEQUENCE</scope>
</reference>
<protein>
    <submittedName>
        <fullName evidence="1">Uncharacterized protein</fullName>
    </submittedName>
</protein>
<gene>
    <name evidence="1" type="ORF">PXEA_LOCUS34570</name>
</gene>
<comment type="caution">
    <text evidence="1">The sequence shown here is derived from an EMBL/GenBank/DDBJ whole genome shotgun (WGS) entry which is preliminary data.</text>
</comment>
<sequence length="139" mass="15182">MVGQASSRPPLTGEEQVTIRDSCFGLHHGKTTGHGQHGGNGCPHSGRIWWICASGRWVGNCSARAALRSEGAVMIPSHESCCRVVCAGIELFCLLIKFKSEQLIYNNKACRGDVKRTGCLLVHQQLCRAQGGRRQIQPR</sequence>
<evidence type="ECO:0000313" key="2">
    <source>
        <dbReference type="Proteomes" id="UP000784294"/>
    </source>
</evidence>
<dbReference type="EMBL" id="CAAALY010267995">
    <property type="protein sequence ID" value="VEL41130.1"/>
    <property type="molecule type" value="Genomic_DNA"/>
</dbReference>
<evidence type="ECO:0000313" key="1">
    <source>
        <dbReference type="EMBL" id="VEL41130.1"/>
    </source>
</evidence>
<dbReference type="AlphaFoldDB" id="A0A3S5B5S3"/>
<organism evidence="1 2">
    <name type="scientific">Protopolystoma xenopodis</name>
    <dbReference type="NCBI Taxonomy" id="117903"/>
    <lineage>
        <taxon>Eukaryota</taxon>
        <taxon>Metazoa</taxon>
        <taxon>Spiralia</taxon>
        <taxon>Lophotrochozoa</taxon>
        <taxon>Platyhelminthes</taxon>
        <taxon>Monogenea</taxon>
        <taxon>Polyopisthocotylea</taxon>
        <taxon>Polystomatidea</taxon>
        <taxon>Polystomatidae</taxon>
        <taxon>Protopolystoma</taxon>
    </lineage>
</organism>
<dbReference type="Proteomes" id="UP000784294">
    <property type="component" value="Unassembled WGS sequence"/>
</dbReference>
<proteinExistence type="predicted"/>